<dbReference type="OrthoDB" id="1416782at2"/>
<feature type="transmembrane region" description="Helical" evidence="5">
    <location>
        <begin position="165"/>
        <end position="185"/>
    </location>
</feature>
<dbReference type="GO" id="GO:0016765">
    <property type="term" value="F:transferase activity, transferring alkyl or aryl (other than methyl) groups"/>
    <property type="evidence" value="ECO:0007669"/>
    <property type="project" value="InterPro"/>
</dbReference>
<dbReference type="InterPro" id="IPR000537">
    <property type="entry name" value="UbiA_prenyltransferase"/>
</dbReference>
<dbReference type="HOGENOM" id="CLU_058976_1_0_11"/>
<keyword evidence="2 5" id="KW-0812">Transmembrane</keyword>
<dbReference type="PANTHER" id="PTHR42723:SF1">
    <property type="entry name" value="CHLOROPHYLL SYNTHASE, CHLOROPLASTIC"/>
    <property type="match status" value="1"/>
</dbReference>
<dbReference type="EMBL" id="CP007790">
    <property type="protein sequence ID" value="AJK67715.1"/>
    <property type="molecule type" value="Genomic_DNA"/>
</dbReference>
<evidence type="ECO:0000256" key="3">
    <source>
        <dbReference type="ARBA" id="ARBA00022989"/>
    </source>
</evidence>
<dbReference type="STRING" id="1224162.B840_00375"/>
<evidence type="ECO:0000313" key="7">
    <source>
        <dbReference type="Proteomes" id="UP000031928"/>
    </source>
</evidence>
<dbReference type="NCBIfam" id="NF009608">
    <property type="entry name" value="PRK13105.1"/>
    <property type="match status" value="1"/>
</dbReference>
<dbReference type="GO" id="GO:0016020">
    <property type="term" value="C:membrane"/>
    <property type="evidence" value="ECO:0007669"/>
    <property type="project" value="UniProtKB-SubCell"/>
</dbReference>
<feature type="transmembrane region" description="Helical" evidence="5">
    <location>
        <begin position="111"/>
        <end position="127"/>
    </location>
</feature>
<dbReference type="RefSeq" id="WP_042620478.1">
    <property type="nucleotide sequence ID" value="NZ_CP007790.1"/>
</dbReference>
<feature type="transmembrane region" description="Helical" evidence="5">
    <location>
        <begin position="262"/>
        <end position="285"/>
    </location>
</feature>
<comment type="subcellular location">
    <subcellularLocation>
        <location evidence="1">Membrane</location>
        <topology evidence="1">Multi-pass membrane protein</topology>
    </subcellularLocation>
</comment>
<protein>
    <submittedName>
        <fullName evidence="6">Prenyltransferase</fullName>
    </submittedName>
</protein>
<dbReference type="KEGG" id="cmq:B840_00375"/>
<dbReference type="AlphaFoldDB" id="A0A0B6TQ35"/>
<keyword evidence="3 5" id="KW-1133">Transmembrane helix</keyword>
<dbReference type="PANTHER" id="PTHR42723">
    <property type="entry name" value="CHLOROPHYLL SYNTHASE"/>
    <property type="match status" value="1"/>
</dbReference>
<dbReference type="InterPro" id="IPR050475">
    <property type="entry name" value="Prenyltransferase_related"/>
</dbReference>
<keyword evidence="4 5" id="KW-0472">Membrane</keyword>
<dbReference type="Pfam" id="PF01040">
    <property type="entry name" value="UbiA"/>
    <property type="match status" value="1"/>
</dbReference>
<keyword evidence="6" id="KW-0808">Transferase</keyword>
<evidence type="ECO:0000256" key="1">
    <source>
        <dbReference type="ARBA" id="ARBA00004141"/>
    </source>
</evidence>
<gene>
    <name evidence="6" type="primary">ubiA</name>
    <name evidence="6" type="ORF">B840_00375</name>
</gene>
<feature type="transmembrane region" description="Helical" evidence="5">
    <location>
        <begin position="20"/>
        <end position="47"/>
    </location>
</feature>
<organism evidence="6 7">
    <name type="scientific">Corynebacterium marinum DSM 44953</name>
    <dbReference type="NCBI Taxonomy" id="1224162"/>
    <lineage>
        <taxon>Bacteria</taxon>
        <taxon>Bacillati</taxon>
        <taxon>Actinomycetota</taxon>
        <taxon>Actinomycetes</taxon>
        <taxon>Mycobacteriales</taxon>
        <taxon>Corynebacteriaceae</taxon>
        <taxon>Corynebacterium</taxon>
    </lineage>
</organism>
<accession>A0A0B6TQ35</accession>
<dbReference type="CDD" id="cd13966">
    <property type="entry name" value="PT_UbiA_4"/>
    <property type="match status" value="1"/>
</dbReference>
<dbReference type="Gene3D" id="1.20.120.1780">
    <property type="entry name" value="UbiA prenyltransferase"/>
    <property type="match status" value="1"/>
</dbReference>
<evidence type="ECO:0000256" key="5">
    <source>
        <dbReference type="SAM" id="Phobius"/>
    </source>
</evidence>
<dbReference type="InterPro" id="IPR044878">
    <property type="entry name" value="UbiA_sf"/>
</dbReference>
<name>A0A0B6TQ35_9CORY</name>
<evidence type="ECO:0000313" key="6">
    <source>
        <dbReference type="EMBL" id="AJK67715.1"/>
    </source>
</evidence>
<evidence type="ECO:0000256" key="2">
    <source>
        <dbReference type="ARBA" id="ARBA00022692"/>
    </source>
</evidence>
<evidence type="ECO:0000256" key="4">
    <source>
        <dbReference type="ARBA" id="ARBA00023136"/>
    </source>
</evidence>
<feature type="transmembrane region" description="Helical" evidence="5">
    <location>
        <begin position="216"/>
        <end position="242"/>
    </location>
</feature>
<sequence>MTTILGVLSASRPISWVNTAFPFGLAYLLAGGGLDWLFWVGVLFFLIPYNIAMYGINDVFDYESDIRNPRKGGVEGAVLPKSMHAPLLWASALTTVPFLIALYAAGTWTSALWLTVAMAAVIAYSAPPMRFKERPVLDSVTSSAHFVTPAIVGATITGGEAGTHFWFAAGAFFLWGMASHALGAVQDVKADREGGLSSIATAFGARLTTRLAAGAYLLAALLVFALPAPGWIVGIAGLGYVANTLRFWNITDATCEDVNRAWRVFLWLNYLVGAIVTITLAAVFIGI</sequence>
<dbReference type="Proteomes" id="UP000031928">
    <property type="component" value="Chromosome"/>
</dbReference>
<reference evidence="6 7" key="1">
    <citation type="submission" date="2014-05" db="EMBL/GenBank/DDBJ databases">
        <title>Complete genome sequence of Corynebacterium marinum DSM 44953.</title>
        <authorList>
            <person name="Schaffert L."/>
            <person name="Albersmeier A."/>
            <person name="Kalinowski J."/>
            <person name="Ruckert C."/>
        </authorList>
    </citation>
    <scope>NUCLEOTIDE SEQUENCE [LARGE SCALE GENOMIC DNA]</scope>
    <source>
        <strain evidence="6 7">DSM 44953</strain>
    </source>
</reference>
<dbReference type="Gene3D" id="1.10.357.140">
    <property type="entry name" value="UbiA prenyltransferase"/>
    <property type="match status" value="1"/>
</dbReference>
<proteinExistence type="predicted"/>
<keyword evidence="7" id="KW-1185">Reference proteome</keyword>